<protein>
    <submittedName>
        <fullName evidence="2">Uncharacterized protein</fullName>
    </submittedName>
</protein>
<accession>A0A4Q5A3P2</accession>
<evidence type="ECO:0000313" key="3">
    <source>
        <dbReference type="Proteomes" id="UP000291187"/>
    </source>
</evidence>
<evidence type="ECO:0000256" key="1">
    <source>
        <dbReference type="SAM" id="Phobius"/>
    </source>
</evidence>
<keyword evidence="1" id="KW-0812">Transmembrane</keyword>
<gene>
    <name evidence="2" type="ORF">PG2071B_1487</name>
</gene>
<feature type="transmembrane region" description="Helical" evidence="1">
    <location>
        <begin position="21"/>
        <end position="43"/>
    </location>
</feature>
<feature type="transmembrane region" description="Helical" evidence="1">
    <location>
        <begin position="49"/>
        <end position="72"/>
    </location>
</feature>
<dbReference type="Proteomes" id="UP000291187">
    <property type="component" value="Unassembled WGS sequence"/>
</dbReference>
<dbReference type="RefSeq" id="WP_129864661.1">
    <property type="nucleotide sequence ID" value="NZ_RYUM01000021.1"/>
</dbReference>
<proteinExistence type="predicted"/>
<sequence length="261" mass="30217">MKYISDYSGFKRKIRKFADDGGIEILLALIIIGCLTFIALFLHKGSFSALFNVAFFSVIIFTALLQAVSSLFRKRIMSWSEDDVKLEPNYMKLTKRYPTIIDGQGHRHEPLLTYDNPLPNDLGASEASHTSARCVRLPVLFDQWLVGKDITIADHQDQQYELPHDIQEHFDELFKSHIASNIYNQLNIRVDDWEVERDSFLMSTSRTTYFDSLVTNRAMDFQWSNGLTTRDVYQYGPFPPYIDGGFAFVKPSGMQWNHRHE</sequence>
<reference evidence="2 3" key="1">
    <citation type="submission" date="2018-12" db="EMBL/GenBank/DDBJ databases">
        <title>Unveiling genomic diversity among members of the Bifidobacterium pseudolongum species, a widely distributed gut commensal of the animal kingdom.</title>
        <authorList>
            <person name="Lugli G.A."/>
            <person name="Duranti S."/>
            <person name="Albert K."/>
            <person name="Mancabelli L."/>
            <person name="Napoli S."/>
            <person name="Viappiani A."/>
            <person name="Anzalone R."/>
            <person name="Longhi G."/>
            <person name="Milani C."/>
            <person name="Turroni F."/>
            <person name="Alessandri G."/>
            <person name="Sela D.A."/>
            <person name="Van Sinderen D."/>
            <person name="Ventura M."/>
        </authorList>
    </citation>
    <scope>NUCLEOTIDE SEQUENCE [LARGE SCALE GENOMIC DNA]</scope>
    <source>
        <strain evidence="2 3">2071B</strain>
    </source>
</reference>
<keyword evidence="1" id="KW-1133">Transmembrane helix</keyword>
<dbReference type="AlphaFoldDB" id="A0A4Q5A3P2"/>
<organism evidence="2 3">
    <name type="scientific">Bifidobacterium pseudolongum subsp. globosum</name>
    <dbReference type="NCBI Taxonomy" id="1690"/>
    <lineage>
        <taxon>Bacteria</taxon>
        <taxon>Bacillati</taxon>
        <taxon>Actinomycetota</taxon>
        <taxon>Actinomycetes</taxon>
        <taxon>Bifidobacteriales</taxon>
        <taxon>Bifidobacteriaceae</taxon>
        <taxon>Bifidobacterium</taxon>
    </lineage>
</organism>
<name>A0A4Q5A3P2_9BIFI</name>
<evidence type="ECO:0000313" key="2">
    <source>
        <dbReference type="EMBL" id="RYQ17646.1"/>
    </source>
</evidence>
<dbReference type="EMBL" id="RYUM01000021">
    <property type="protein sequence ID" value="RYQ17646.1"/>
    <property type="molecule type" value="Genomic_DNA"/>
</dbReference>
<keyword evidence="1" id="KW-0472">Membrane</keyword>
<comment type="caution">
    <text evidence="2">The sequence shown here is derived from an EMBL/GenBank/DDBJ whole genome shotgun (WGS) entry which is preliminary data.</text>
</comment>